<name>A0A1W4XFK3_AGRPL</name>
<gene>
    <name evidence="3" type="primary">LOC108741036</name>
</gene>
<keyword evidence="2" id="KW-1185">Reference proteome</keyword>
<evidence type="ECO:0000313" key="2">
    <source>
        <dbReference type="Proteomes" id="UP000192223"/>
    </source>
</evidence>
<feature type="signal peptide" evidence="1">
    <location>
        <begin position="1"/>
        <end position="18"/>
    </location>
</feature>
<sequence length="163" mass="18636">MLLSAFLTLLLCQKAVLALKCYRCIYAVNYNDWDISCLPNHFDELFEQDNLVECHPGERCSILRIENYKDTYANRPLVFARGCWSNSMLENVEFSTSSKGINYYQHSCLTDKCNIGNGYETAESHNAEEIEWTYGGGKSLIKPHSVLLEIVVLVLINYKVFAC</sequence>
<dbReference type="Proteomes" id="UP000192223">
    <property type="component" value="Unplaced"/>
</dbReference>
<dbReference type="AlphaFoldDB" id="A0A1W4XFK3"/>
<evidence type="ECO:0000256" key="1">
    <source>
        <dbReference type="SAM" id="SignalP"/>
    </source>
</evidence>
<accession>A0A1W4XFK3</accession>
<feature type="chain" id="PRO_5010724558" evidence="1">
    <location>
        <begin position="19"/>
        <end position="163"/>
    </location>
</feature>
<protein>
    <submittedName>
        <fullName evidence="3">Uncharacterized protein LOC108741036</fullName>
    </submittedName>
</protein>
<proteinExistence type="predicted"/>
<dbReference type="RefSeq" id="XP_018331125.1">
    <property type="nucleotide sequence ID" value="XM_018475623.1"/>
</dbReference>
<reference evidence="3" key="1">
    <citation type="submission" date="2025-08" db="UniProtKB">
        <authorList>
            <consortium name="RefSeq"/>
        </authorList>
    </citation>
    <scope>IDENTIFICATION</scope>
    <source>
        <tissue evidence="3">Entire body</tissue>
    </source>
</reference>
<keyword evidence="1" id="KW-0732">Signal</keyword>
<organism evidence="2 3">
    <name type="scientific">Agrilus planipennis</name>
    <name type="common">Emerald ash borer</name>
    <name type="synonym">Agrilus marcopoli</name>
    <dbReference type="NCBI Taxonomy" id="224129"/>
    <lineage>
        <taxon>Eukaryota</taxon>
        <taxon>Metazoa</taxon>
        <taxon>Ecdysozoa</taxon>
        <taxon>Arthropoda</taxon>
        <taxon>Hexapoda</taxon>
        <taxon>Insecta</taxon>
        <taxon>Pterygota</taxon>
        <taxon>Neoptera</taxon>
        <taxon>Endopterygota</taxon>
        <taxon>Coleoptera</taxon>
        <taxon>Polyphaga</taxon>
        <taxon>Elateriformia</taxon>
        <taxon>Buprestoidea</taxon>
        <taxon>Buprestidae</taxon>
        <taxon>Agrilinae</taxon>
        <taxon>Agrilus</taxon>
    </lineage>
</organism>
<evidence type="ECO:0000313" key="3">
    <source>
        <dbReference type="RefSeq" id="XP_018331125.1"/>
    </source>
</evidence>
<dbReference type="KEGG" id="apln:108741036"/>
<dbReference type="InParanoid" id="A0A1W4XFK3"/>
<dbReference type="GeneID" id="108741036"/>
<dbReference type="InterPro" id="IPR045860">
    <property type="entry name" value="Snake_toxin-like_sf"/>
</dbReference>
<dbReference type="SUPFAM" id="SSF57302">
    <property type="entry name" value="Snake toxin-like"/>
    <property type="match status" value="1"/>
</dbReference>